<dbReference type="GO" id="GO:0005975">
    <property type="term" value="P:carbohydrate metabolic process"/>
    <property type="evidence" value="ECO:0007669"/>
    <property type="project" value="InterPro"/>
</dbReference>
<dbReference type="Proteomes" id="UP001055108">
    <property type="component" value="Unassembled WGS sequence"/>
</dbReference>
<reference evidence="1" key="2">
    <citation type="submission" date="2021-08" db="EMBL/GenBank/DDBJ databases">
        <authorList>
            <person name="Tani A."/>
            <person name="Ola A."/>
            <person name="Ogura Y."/>
            <person name="Katsura K."/>
            <person name="Hayashi T."/>
        </authorList>
    </citation>
    <scope>NUCLEOTIDE SEQUENCE</scope>
    <source>
        <strain evidence="1">NBRC 103626</strain>
    </source>
</reference>
<evidence type="ECO:0000313" key="2">
    <source>
        <dbReference type="Proteomes" id="UP001055108"/>
    </source>
</evidence>
<dbReference type="SUPFAM" id="SSF48208">
    <property type="entry name" value="Six-hairpin glycosidases"/>
    <property type="match status" value="1"/>
</dbReference>
<dbReference type="EMBL" id="BPQM01000174">
    <property type="protein sequence ID" value="GJD81930.1"/>
    <property type="molecule type" value="Genomic_DNA"/>
</dbReference>
<comment type="caution">
    <text evidence="1">The sequence shown here is derived from an EMBL/GenBank/DDBJ whole genome shotgun (WGS) entry which is preliminary data.</text>
</comment>
<organism evidence="1 2">
    <name type="scientific">Methylobacterium gregans</name>
    <dbReference type="NCBI Taxonomy" id="374424"/>
    <lineage>
        <taxon>Bacteria</taxon>
        <taxon>Pseudomonadati</taxon>
        <taxon>Pseudomonadota</taxon>
        <taxon>Alphaproteobacteria</taxon>
        <taxon>Hyphomicrobiales</taxon>
        <taxon>Methylobacteriaceae</taxon>
        <taxon>Methylobacterium</taxon>
    </lineage>
</organism>
<accession>A0AA37MCY0</accession>
<protein>
    <submittedName>
        <fullName evidence="1">Uncharacterized protein</fullName>
    </submittedName>
</protein>
<keyword evidence="2" id="KW-1185">Reference proteome</keyword>
<name>A0AA37MCY0_9HYPH</name>
<proteinExistence type="predicted"/>
<reference evidence="1" key="1">
    <citation type="journal article" date="2016" name="Front. Microbiol.">
        <title>Genome Sequence of the Piezophilic, Mesophilic Sulfate-Reducing Bacterium Desulfovibrio indicus J2T.</title>
        <authorList>
            <person name="Cao J."/>
            <person name="Maignien L."/>
            <person name="Shao Z."/>
            <person name="Alain K."/>
            <person name="Jebbar M."/>
        </authorList>
    </citation>
    <scope>NUCLEOTIDE SEQUENCE</scope>
    <source>
        <strain evidence="1">NBRC 103626</strain>
    </source>
</reference>
<gene>
    <name evidence="1" type="ORF">NBEOAGPD_5187</name>
</gene>
<evidence type="ECO:0000313" key="1">
    <source>
        <dbReference type="EMBL" id="GJD81930.1"/>
    </source>
</evidence>
<dbReference type="InterPro" id="IPR008928">
    <property type="entry name" value="6-hairpin_glycosidase_sf"/>
</dbReference>
<sequence>MEWLSEPGYTALPALVACARDGTPFPESLRTVQDNQNYYPTTLHLLALAAARMRYPSCLRS</sequence>
<dbReference type="AlphaFoldDB" id="A0AA37MCY0"/>